<sequence length="115" mass="13172">DNSNACDLKYANQFGFKRSDVDLLREYALPNTLVTFMENTSPLQGKHLGLIKRINIIPDKKYIEGRFLPKHCGLTELGRILETKKKKPERKKINNVLEDVLKVGKKTFSLTSIIL</sequence>
<evidence type="ECO:0000313" key="2">
    <source>
        <dbReference type="Proteomes" id="UP000594262"/>
    </source>
</evidence>
<dbReference type="EnsemblMetazoa" id="CLYHEMT024187.1">
    <property type="protein sequence ID" value="CLYHEMP024187.1"/>
    <property type="gene ID" value="CLYHEMG024187"/>
</dbReference>
<dbReference type="OrthoDB" id="10243702at2759"/>
<name>A0A7M5XJY7_9CNID</name>
<reference evidence="1" key="1">
    <citation type="submission" date="2021-01" db="UniProtKB">
        <authorList>
            <consortium name="EnsemblMetazoa"/>
        </authorList>
    </citation>
    <scope>IDENTIFICATION</scope>
</reference>
<dbReference type="Proteomes" id="UP000594262">
    <property type="component" value="Unplaced"/>
</dbReference>
<accession>A0A7M5XJY7</accession>
<organism evidence="1 2">
    <name type="scientific">Clytia hemisphaerica</name>
    <dbReference type="NCBI Taxonomy" id="252671"/>
    <lineage>
        <taxon>Eukaryota</taxon>
        <taxon>Metazoa</taxon>
        <taxon>Cnidaria</taxon>
        <taxon>Hydrozoa</taxon>
        <taxon>Hydroidolina</taxon>
        <taxon>Leptothecata</taxon>
        <taxon>Obeliida</taxon>
        <taxon>Clytiidae</taxon>
        <taxon>Clytia</taxon>
    </lineage>
</organism>
<evidence type="ECO:0000313" key="1">
    <source>
        <dbReference type="EnsemblMetazoa" id="CLYHEMP024187.1"/>
    </source>
</evidence>
<dbReference type="AlphaFoldDB" id="A0A7M5XJY7"/>
<keyword evidence="2" id="KW-1185">Reference proteome</keyword>
<protein>
    <submittedName>
        <fullName evidence="1">Uncharacterized protein</fullName>
    </submittedName>
</protein>
<proteinExistence type="predicted"/>